<dbReference type="Proteomes" id="UP000836841">
    <property type="component" value="Unassembled WGS sequence"/>
</dbReference>
<dbReference type="PANTHER" id="PTHR11566">
    <property type="entry name" value="DYNAMIN"/>
    <property type="match status" value="1"/>
</dbReference>
<accession>A0AAU9RL10</accession>
<proteinExistence type="predicted"/>
<evidence type="ECO:0000313" key="2">
    <source>
        <dbReference type="EMBL" id="CAH2042882.1"/>
    </source>
</evidence>
<gene>
    <name evidence="2" type="ORF">TAV2_LOCUS4852</name>
</gene>
<dbReference type="GO" id="GO:0005737">
    <property type="term" value="C:cytoplasm"/>
    <property type="evidence" value="ECO:0007669"/>
    <property type="project" value="TreeGrafter"/>
</dbReference>
<dbReference type="GO" id="GO:0016020">
    <property type="term" value="C:membrane"/>
    <property type="evidence" value="ECO:0007669"/>
    <property type="project" value="TreeGrafter"/>
</dbReference>
<dbReference type="PANTHER" id="PTHR11566:SF173">
    <property type="entry name" value="DYNAMIN-RELATED PROTEIN 4C"/>
    <property type="match status" value="1"/>
</dbReference>
<dbReference type="Pfam" id="PF01031">
    <property type="entry name" value="Dynamin_M"/>
    <property type="match status" value="1"/>
</dbReference>
<dbReference type="EMBL" id="CAJVSB020000217">
    <property type="protein sequence ID" value="CAH2042882.1"/>
    <property type="molecule type" value="Genomic_DNA"/>
</dbReference>
<name>A0AAU9RL10_THLAR</name>
<keyword evidence="3" id="KW-1185">Reference proteome</keyword>
<dbReference type="GO" id="GO:0003924">
    <property type="term" value="F:GTPase activity"/>
    <property type="evidence" value="ECO:0007669"/>
    <property type="project" value="TreeGrafter"/>
</dbReference>
<dbReference type="InterPro" id="IPR000375">
    <property type="entry name" value="Dynamin_stalk"/>
</dbReference>
<organism evidence="2 3">
    <name type="scientific">Thlaspi arvense</name>
    <name type="common">Field penny-cress</name>
    <dbReference type="NCBI Taxonomy" id="13288"/>
    <lineage>
        <taxon>Eukaryota</taxon>
        <taxon>Viridiplantae</taxon>
        <taxon>Streptophyta</taxon>
        <taxon>Embryophyta</taxon>
        <taxon>Tracheophyta</taxon>
        <taxon>Spermatophyta</taxon>
        <taxon>Magnoliopsida</taxon>
        <taxon>eudicotyledons</taxon>
        <taxon>Gunneridae</taxon>
        <taxon>Pentapetalae</taxon>
        <taxon>rosids</taxon>
        <taxon>malvids</taxon>
        <taxon>Brassicales</taxon>
        <taxon>Brassicaceae</taxon>
        <taxon>Thlaspideae</taxon>
        <taxon>Thlaspi</taxon>
    </lineage>
</organism>
<dbReference type="Gene3D" id="1.20.120.1240">
    <property type="entry name" value="Dynamin, middle domain"/>
    <property type="match status" value="1"/>
</dbReference>
<comment type="caution">
    <text evidence="2">The sequence shown here is derived from an EMBL/GenBank/DDBJ whole genome shotgun (WGS) entry which is preliminary data.</text>
</comment>
<reference evidence="2 3" key="1">
    <citation type="submission" date="2022-03" db="EMBL/GenBank/DDBJ databases">
        <authorList>
            <person name="Nunn A."/>
            <person name="Chopra R."/>
            <person name="Nunn A."/>
            <person name="Contreras Garrido A."/>
        </authorList>
    </citation>
    <scope>NUCLEOTIDE SEQUENCE [LARGE SCALE GENOMIC DNA]</scope>
</reference>
<evidence type="ECO:0000259" key="1">
    <source>
        <dbReference type="Pfam" id="PF01031"/>
    </source>
</evidence>
<dbReference type="AlphaFoldDB" id="A0AAU9RL10"/>
<evidence type="ECO:0000313" key="3">
    <source>
        <dbReference type="Proteomes" id="UP000836841"/>
    </source>
</evidence>
<sequence length="230" mass="26819">MGIIGSLKDSLRKILVRAEFDEYLDDKNMHCTARIAEMLDNFSRKLQKSAENNFTEDFLLEEIKVLEEAKGIWLPNFLPRQAFRTMLQRKLDKISHLPLEFMGEVWDYIETVVIIVLKHHSKEYPQLQSSMTRAVKNLVEKMKEKAFDQVTEMIKMEKVTDYTCDEEYMEVWGKLMASQNEFTWVTNDLAITGVMKYPAVPSNLKIEGFGTVEVKHLINYPSSIRDQALI</sequence>
<dbReference type="GO" id="GO:0008017">
    <property type="term" value="F:microtubule binding"/>
    <property type="evidence" value="ECO:0007669"/>
    <property type="project" value="TreeGrafter"/>
</dbReference>
<dbReference type="GO" id="GO:0005874">
    <property type="term" value="C:microtubule"/>
    <property type="evidence" value="ECO:0007669"/>
    <property type="project" value="TreeGrafter"/>
</dbReference>
<protein>
    <recommendedName>
        <fullName evidence="1">Dynamin stalk domain-containing protein</fullName>
    </recommendedName>
</protein>
<feature type="domain" description="Dynamin stalk" evidence="1">
    <location>
        <begin position="2"/>
        <end position="175"/>
    </location>
</feature>
<dbReference type="InterPro" id="IPR022812">
    <property type="entry name" value="Dynamin"/>
</dbReference>